<dbReference type="InterPro" id="IPR050951">
    <property type="entry name" value="Retrovirus_Pol_polyprotein"/>
</dbReference>
<dbReference type="Pfam" id="PF24626">
    <property type="entry name" value="SH3_Tf2-1"/>
    <property type="match status" value="1"/>
</dbReference>
<dbReference type="PROSITE" id="PS50994">
    <property type="entry name" value="INTEGRASE"/>
    <property type="match status" value="1"/>
</dbReference>
<dbReference type="SUPFAM" id="SSF53098">
    <property type="entry name" value="Ribonuclease H-like"/>
    <property type="match status" value="1"/>
</dbReference>
<dbReference type="CDD" id="cd00303">
    <property type="entry name" value="retropepsin_like"/>
    <property type="match status" value="1"/>
</dbReference>
<evidence type="ECO:0000313" key="2">
    <source>
        <dbReference type="EMBL" id="GEU47307.1"/>
    </source>
</evidence>
<dbReference type="GO" id="GO:0003676">
    <property type="term" value="F:nucleic acid binding"/>
    <property type="evidence" value="ECO:0007669"/>
    <property type="project" value="InterPro"/>
</dbReference>
<gene>
    <name evidence="2" type="ORF">Tci_019285</name>
</gene>
<dbReference type="PANTHER" id="PTHR37984">
    <property type="entry name" value="PROTEIN CBG26694"/>
    <property type="match status" value="1"/>
</dbReference>
<dbReference type="Pfam" id="PF08284">
    <property type="entry name" value="RVP_2"/>
    <property type="match status" value="1"/>
</dbReference>
<dbReference type="Gene3D" id="2.40.70.10">
    <property type="entry name" value="Acid Proteases"/>
    <property type="match status" value="1"/>
</dbReference>
<dbReference type="Gene3D" id="3.30.70.270">
    <property type="match status" value="1"/>
</dbReference>
<proteinExistence type="predicted"/>
<keyword evidence="2" id="KW-0808">Transferase</keyword>
<dbReference type="InterPro" id="IPR001584">
    <property type="entry name" value="Integrase_cat-core"/>
</dbReference>
<keyword evidence="2" id="KW-0695">RNA-directed DNA polymerase</keyword>
<dbReference type="AlphaFoldDB" id="A0A6L2KF37"/>
<dbReference type="Gene3D" id="3.30.420.10">
    <property type="entry name" value="Ribonuclease H-like superfamily/Ribonuclease H"/>
    <property type="match status" value="1"/>
</dbReference>
<dbReference type="InterPro" id="IPR021109">
    <property type="entry name" value="Peptidase_aspartic_dom_sf"/>
</dbReference>
<evidence type="ECO:0000259" key="1">
    <source>
        <dbReference type="PROSITE" id="PS50994"/>
    </source>
</evidence>
<name>A0A6L2KF37_TANCI</name>
<dbReference type="InterPro" id="IPR041577">
    <property type="entry name" value="RT_RNaseH_2"/>
</dbReference>
<dbReference type="EMBL" id="BKCJ010002252">
    <property type="protein sequence ID" value="GEU47307.1"/>
    <property type="molecule type" value="Genomic_DNA"/>
</dbReference>
<sequence length="746" mass="85465">MTIKEVRGELVMEWKIKVTTKEGIVIKFPGKFHGYKLAMKEEVEGNEGLKEINFEDDYFQEIINPDFEKIDSPFQQTSSLKPYVLNVILEKIIIDLEDEVVNLLKKEKSDKKENPKVIAPGMFKLNVSQCVSPISINMIRTLHQNPSPKPSPEPNPDIATVLFDFGADFCFISSKFSNFLNMESCIVNLGYVIEIADGESREVDRVIRDYKLELGNSLFTIDLIPLGHGSFDMIVKMDWLSKNKAVIVCLEKVVDIPIKAGGILRVHEELGYYRRFIANFSKIAKTLTSLTQKNQKYEWGEKEEEAFQTMKNNMCDGPIMLLPDEIEDFVVYCDASNQGLGCVLMQRRKEKHSCKKATWLRSTDGKEGRRDSVFYGYDMVPLVGDVSTLILNEAYKSRYSVHPGVDKISRSGHDAIWVIVDRLTKSAHFQAIREDFSTKKLARLYIDVILARHGVPVSIILDRDGQFTSHFWQMVQKALGKRLNLSTAYHPQTYGQSECIIQTLKDMLRACIIDFGGSWDVRIPLAEFSYNSSYHSSIRCAPFEALNGRKCRSLVLWADIGEGSLIGPELVLETTDKVVLIKEKIKAARDHQNSYANKRHKPLEFKVGDQVLLRVSPWKGIVHFGKKGKLAPRYVGPFEILERIGLVSYKLRLPEEYNSMHDTIRVSNLKKCLANANLHVPLDEIKVDKTLCFFEEPVEIMKREIKKLKCRKLVLVKVRLNSKCGPEFTWEHEDQMRIKYPQLFVD</sequence>
<protein>
    <submittedName>
        <fullName evidence="2">Putative reverse transcriptase domain-containing protein</fullName>
    </submittedName>
</protein>
<dbReference type="PANTHER" id="PTHR37984:SF15">
    <property type="entry name" value="INTEGRASE CATALYTIC DOMAIN-CONTAINING PROTEIN"/>
    <property type="match status" value="1"/>
</dbReference>
<dbReference type="InterPro" id="IPR012337">
    <property type="entry name" value="RNaseH-like_sf"/>
</dbReference>
<feature type="domain" description="Integrase catalytic" evidence="1">
    <location>
        <begin position="377"/>
        <end position="550"/>
    </location>
</feature>
<dbReference type="GO" id="GO:0004519">
    <property type="term" value="F:endonuclease activity"/>
    <property type="evidence" value="ECO:0007669"/>
    <property type="project" value="UniProtKB-KW"/>
</dbReference>
<dbReference type="GO" id="GO:0003964">
    <property type="term" value="F:RNA-directed DNA polymerase activity"/>
    <property type="evidence" value="ECO:0007669"/>
    <property type="project" value="UniProtKB-KW"/>
</dbReference>
<dbReference type="InterPro" id="IPR056924">
    <property type="entry name" value="SH3_Tf2-1"/>
</dbReference>
<reference evidence="2" key="1">
    <citation type="journal article" date="2019" name="Sci. Rep.">
        <title>Draft genome of Tanacetum cinerariifolium, the natural source of mosquito coil.</title>
        <authorList>
            <person name="Yamashiro T."/>
            <person name="Shiraishi A."/>
            <person name="Satake H."/>
            <person name="Nakayama K."/>
        </authorList>
    </citation>
    <scope>NUCLEOTIDE SEQUENCE</scope>
</reference>
<dbReference type="GO" id="GO:0015074">
    <property type="term" value="P:DNA integration"/>
    <property type="evidence" value="ECO:0007669"/>
    <property type="project" value="InterPro"/>
</dbReference>
<dbReference type="InterPro" id="IPR043128">
    <property type="entry name" value="Rev_trsase/Diguanyl_cyclase"/>
</dbReference>
<organism evidence="2">
    <name type="scientific">Tanacetum cinerariifolium</name>
    <name type="common">Dalmatian daisy</name>
    <name type="synonym">Chrysanthemum cinerariifolium</name>
    <dbReference type="NCBI Taxonomy" id="118510"/>
    <lineage>
        <taxon>Eukaryota</taxon>
        <taxon>Viridiplantae</taxon>
        <taxon>Streptophyta</taxon>
        <taxon>Embryophyta</taxon>
        <taxon>Tracheophyta</taxon>
        <taxon>Spermatophyta</taxon>
        <taxon>Magnoliopsida</taxon>
        <taxon>eudicotyledons</taxon>
        <taxon>Gunneridae</taxon>
        <taxon>Pentapetalae</taxon>
        <taxon>asterids</taxon>
        <taxon>campanulids</taxon>
        <taxon>Asterales</taxon>
        <taxon>Asteraceae</taxon>
        <taxon>Asteroideae</taxon>
        <taxon>Anthemideae</taxon>
        <taxon>Anthemidinae</taxon>
        <taxon>Tanacetum</taxon>
    </lineage>
</organism>
<dbReference type="InterPro" id="IPR043502">
    <property type="entry name" value="DNA/RNA_pol_sf"/>
</dbReference>
<comment type="caution">
    <text evidence="2">The sequence shown here is derived from an EMBL/GenBank/DDBJ whole genome shotgun (WGS) entry which is preliminary data.</text>
</comment>
<keyword evidence="2" id="KW-0548">Nucleotidyltransferase</keyword>
<dbReference type="Pfam" id="PF17919">
    <property type="entry name" value="RT_RNaseH_2"/>
    <property type="match status" value="1"/>
</dbReference>
<dbReference type="SUPFAM" id="SSF56672">
    <property type="entry name" value="DNA/RNA polymerases"/>
    <property type="match status" value="1"/>
</dbReference>
<accession>A0A6L2KF37</accession>
<dbReference type="InterPro" id="IPR036397">
    <property type="entry name" value="RNaseH_sf"/>
</dbReference>